<keyword evidence="1" id="KW-0175">Coiled coil</keyword>
<evidence type="ECO:0000313" key="2">
    <source>
        <dbReference type="EMBL" id="ERT09763.1"/>
    </source>
</evidence>
<proteinExistence type="predicted"/>
<reference evidence="2 3" key="1">
    <citation type="journal article" date="2013" name="Front. Microbiol.">
        <title>Comparative genomic analyses of the cyanobacterium, Lyngbya aestuarii BL J, a powerful hydrogen producer.</title>
        <authorList>
            <person name="Kothari A."/>
            <person name="Vaughn M."/>
            <person name="Garcia-Pichel F."/>
        </authorList>
    </citation>
    <scope>NUCLEOTIDE SEQUENCE [LARGE SCALE GENOMIC DNA]</scope>
    <source>
        <strain evidence="2 3">BL J</strain>
    </source>
</reference>
<protein>
    <submittedName>
        <fullName evidence="2">Uncharacterized protein</fullName>
    </submittedName>
</protein>
<evidence type="ECO:0000313" key="3">
    <source>
        <dbReference type="Proteomes" id="UP000017127"/>
    </source>
</evidence>
<name>U7QPF4_9CYAN</name>
<feature type="coiled-coil region" evidence="1">
    <location>
        <begin position="26"/>
        <end position="71"/>
    </location>
</feature>
<dbReference type="SUPFAM" id="SSF58113">
    <property type="entry name" value="Apolipoprotein A-I"/>
    <property type="match status" value="1"/>
</dbReference>
<dbReference type="RefSeq" id="WP_023064260.1">
    <property type="nucleotide sequence ID" value="NZ_AUZM01000002.1"/>
</dbReference>
<comment type="caution">
    <text evidence="2">The sequence shown here is derived from an EMBL/GenBank/DDBJ whole genome shotgun (WGS) entry which is preliminary data.</text>
</comment>
<keyword evidence="3" id="KW-1185">Reference proteome</keyword>
<organism evidence="2 3">
    <name type="scientific">Lyngbya aestuarii BL J</name>
    <dbReference type="NCBI Taxonomy" id="1348334"/>
    <lineage>
        <taxon>Bacteria</taxon>
        <taxon>Bacillati</taxon>
        <taxon>Cyanobacteriota</taxon>
        <taxon>Cyanophyceae</taxon>
        <taxon>Oscillatoriophycideae</taxon>
        <taxon>Oscillatoriales</taxon>
        <taxon>Microcoleaceae</taxon>
        <taxon>Lyngbya</taxon>
    </lineage>
</organism>
<dbReference type="AlphaFoldDB" id="U7QPF4"/>
<dbReference type="EMBL" id="AUZM01000002">
    <property type="protein sequence ID" value="ERT09763.1"/>
    <property type="molecule type" value="Genomic_DNA"/>
</dbReference>
<gene>
    <name evidence="2" type="ORF">M595_0412</name>
</gene>
<evidence type="ECO:0000256" key="1">
    <source>
        <dbReference type="SAM" id="Coils"/>
    </source>
</evidence>
<sequence>MAQLQELAKITAEEVKRVESVYENLVEQLHTEGERLQNTYKNLVEQLHVSLQAEQEQVQRVESDYQNLVSQFNQALDSGNKQLIHYLESVSASQNQLFTEADSSI</sequence>
<dbReference type="Proteomes" id="UP000017127">
    <property type="component" value="Unassembled WGS sequence"/>
</dbReference>
<accession>U7QPF4</accession>
<dbReference type="OrthoDB" id="9798009at2"/>